<dbReference type="NCBIfam" id="TIGR04387">
    <property type="entry name" value="capsid_maj_N4"/>
    <property type="match status" value="1"/>
</dbReference>
<name>A0A162F6R4_9BACI</name>
<evidence type="ECO:0000313" key="2">
    <source>
        <dbReference type="Proteomes" id="UP000075806"/>
    </source>
</evidence>
<dbReference type="RefSeq" id="WP_061947169.1">
    <property type="nucleotide sequence ID" value="NZ_LTAO01000001.1"/>
</dbReference>
<sequence>MTQTKAIDLINPEVMADAISAKLPQAIRFAPFARIDTKLVGQPGDTITRPKYAYIGAAEDLVEGLPMDTTKLSMSTTKVTVKETGKAVEITERAILTNVSGTLEEAENQILLALKDKVEIDYLTALGETQLSFNGTATNAESILDAVDVFDDEDEQDYILFVNTKDYTKLVKSLLNTNGQTGQTALTSGQVSELVGVKDIVRTKRLAEGTSYLQKQGAVEIVLKKYPEIKADEDILNRTVVITGNEYYTVNLYNDAGVVKIQATGSGE</sequence>
<dbReference type="STRING" id="519424.AZF04_00860"/>
<dbReference type="OrthoDB" id="2065410at2"/>
<dbReference type="Pfam" id="PF25209">
    <property type="entry name" value="Phage_capsid_4"/>
    <property type="match status" value="1"/>
</dbReference>
<accession>A0A162F6R4</accession>
<gene>
    <name evidence="1" type="ORF">AZF04_00860</name>
</gene>
<proteinExistence type="predicted"/>
<reference evidence="1" key="1">
    <citation type="submission" date="2016-02" db="EMBL/GenBank/DDBJ databases">
        <title>Genome sequence of Bacillus trypoxylicola KCTC 13244(T).</title>
        <authorList>
            <person name="Jeong H."/>
            <person name="Park S.-H."/>
            <person name="Choi S.-K."/>
        </authorList>
    </citation>
    <scope>NUCLEOTIDE SEQUENCE [LARGE SCALE GENOMIC DNA]</scope>
    <source>
        <strain evidence="1">KCTC 13244</strain>
    </source>
</reference>
<comment type="caution">
    <text evidence="1">The sequence shown here is derived from an EMBL/GenBank/DDBJ whole genome shotgun (WGS) entry which is preliminary data.</text>
</comment>
<dbReference type="Proteomes" id="UP000075806">
    <property type="component" value="Unassembled WGS sequence"/>
</dbReference>
<organism evidence="1 2">
    <name type="scientific">Alkalihalobacillus trypoxylicola</name>
    <dbReference type="NCBI Taxonomy" id="519424"/>
    <lineage>
        <taxon>Bacteria</taxon>
        <taxon>Bacillati</taxon>
        <taxon>Bacillota</taxon>
        <taxon>Bacilli</taxon>
        <taxon>Bacillales</taxon>
        <taxon>Bacillaceae</taxon>
        <taxon>Alkalihalobacillus</taxon>
    </lineage>
</organism>
<dbReference type="EMBL" id="LTAO01000001">
    <property type="protein sequence ID" value="KYG34915.1"/>
    <property type="molecule type" value="Genomic_DNA"/>
</dbReference>
<protein>
    <submittedName>
        <fullName evidence="1">Major capsid protein</fullName>
    </submittedName>
</protein>
<keyword evidence="2" id="KW-1185">Reference proteome</keyword>
<dbReference type="SUPFAM" id="SSF56563">
    <property type="entry name" value="Major capsid protein gp5"/>
    <property type="match status" value="1"/>
</dbReference>
<evidence type="ECO:0000313" key="1">
    <source>
        <dbReference type="EMBL" id="KYG34915.1"/>
    </source>
</evidence>
<dbReference type="AlphaFoldDB" id="A0A162F6R4"/>